<evidence type="ECO:0000313" key="2">
    <source>
        <dbReference type="Proteomes" id="UP001065298"/>
    </source>
</evidence>
<protein>
    <submittedName>
        <fullName evidence="1">Uncharacterized protein</fullName>
    </submittedName>
</protein>
<gene>
    <name evidence="1" type="ORF">NCS57_01258300</name>
</gene>
<dbReference type="Proteomes" id="UP001065298">
    <property type="component" value="Chromosome 10"/>
</dbReference>
<proteinExistence type="predicted"/>
<organism evidence="1 2">
    <name type="scientific">Fusarium keratoplasticum</name>
    <dbReference type="NCBI Taxonomy" id="1328300"/>
    <lineage>
        <taxon>Eukaryota</taxon>
        <taxon>Fungi</taxon>
        <taxon>Dikarya</taxon>
        <taxon>Ascomycota</taxon>
        <taxon>Pezizomycotina</taxon>
        <taxon>Sordariomycetes</taxon>
        <taxon>Hypocreomycetidae</taxon>
        <taxon>Hypocreales</taxon>
        <taxon>Nectriaceae</taxon>
        <taxon>Fusarium</taxon>
        <taxon>Fusarium solani species complex</taxon>
    </lineage>
</organism>
<keyword evidence="2" id="KW-1185">Reference proteome</keyword>
<dbReference type="EMBL" id="CM046512">
    <property type="protein sequence ID" value="KAI8655106.1"/>
    <property type="molecule type" value="Genomic_DNA"/>
</dbReference>
<accession>A0ACC0QLB5</accession>
<reference evidence="1" key="1">
    <citation type="submission" date="2022-06" db="EMBL/GenBank/DDBJ databases">
        <title>Fusarium solani species complex genomes reveal bases of compartmentalisation and animal pathogenesis.</title>
        <authorList>
            <person name="Tsai I.J."/>
        </authorList>
    </citation>
    <scope>NUCLEOTIDE SEQUENCE</scope>
    <source>
        <strain evidence="1">Fu6.1</strain>
    </source>
</reference>
<sequence>MSEFLINAGSSLDTHLGTDSTALHQACQRGSIELVRLVLDHVSPSIEDAMGNTPVHYLPDHAPDRDSVIDLLLAKGGDAFTIGLEHEEVEYDQLLHVFQRNRRVNIWFHTRFYGEEPRDDLLVRNDGQWGTFWRLETENMTVASPILCGGLVAEDEDEELTEEEDDAHFEEVDREWDEETD</sequence>
<name>A0ACC0QLB5_9HYPO</name>
<evidence type="ECO:0000313" key="1">
    <source>
        <dbReference type="EMBL" id="KAI8655106.1"/>
    </source>
</evidence>
<comment type="caution">
    <text evidence="1">The sequence shown here is derived from an EMBL/GenBank/DDBJ whole genome shotgun (WGS) entry which is preliminary data.</text>
</comment>